<organism evidence="3 4">
    <name type="scientific">Tubulinosema ratisbonensis</name>
    <dbReference type="NCBI Taxonomy" id="291195"/>
    <lineage>
        <taxon>Eukaryota</taxon>
        <taxon>Fungi</taxon>
        <taxon>Fungi incertae sedis</taxon>
        <taxon>Microsporidia</taxon>
        <taxon>Tubulinosematoidea</taxon>
        <taxon>Tubulinosematidae</taxon>
        <taxon>Tubulinosema</taxon>
    </lineage>
</organism>
<dbReference type="Proteomes" id="UP000282876">
    <property type="component" value="Unassembled WGS sequence"/>
</dbReference>
<dbReference type="CDD" id="cd07990">
    <property type="entry name" value="LPLAT_LCLAT1-like"/>
    <property type="match status" value="1"/>
</dbReference>
<dbReference type="EMBL" id="RCSS01000388">
    <property type="protein sequence ID" value="RVD91854.1"/>
    <property type="molecule type" value="Genomic_DNA"/>
</dbReference>
<evidence type="ECO:0000313" key="4">
    <source>
        <dbReference type="Proteomes" id="UP000282876"/>
    </source>
</evidence>
<name>A0A437AL74_9MICR</name>
<dbReference type="PANTHER" id="PTHR10983:SF16">
    <property type="entry name" value="LYSOCARDIOLIPIN ACYLTRANSFERASE 1"/>
    <property type="match status" value="1"/>
</dbReference>
<dbReference type="SMART" id="SM00563">
    <property type="entry name" value="PlsC"/>
    <property type="match status" value="1"/>
</dbReference>
<dbReference type="AlphaFoldDB" id="A0A437AL74"/>
<accession>A0A437AL74</accession>
<feature type="transmembrane region" description="Helical" evidence="1">
    <location>
        <begin position="12"/>
        <end position="33"/>
    </location>
</feature>
<evidence type="ECO:0000313" key="3">
    <source>
        <dbReference type="EMBL" id="RVD91854.1"/>
    </source>
</evidence>
<sequence length="345" mass="41455">MKFTSFLNKANLLTTVVLYCSLYPPIIVVCILAEWCTTGSRLRKELVKILKSYWSHITFAFFSFYLKNNITIVYNKKFLKPRRSLVISNHVSNYDWIVLIKIFYFFEKFYELSIILKKELEKLPIVGRGMKMFNYIFLKRDLKSDEEVIKRNMVKLQNEKEFYLLLFPEGTILCESTHKLSEKWAETTQFNFNFENVLIPRKTGFNLIINSLFDKIDNLTDITIFNIPKTKYIHDTLSVENLFIKKNVKFNFLFLIDVYEKNEEMKQEDFIYKIFDRKNEVLKKYHNSNLEFIDFLVQERLVNNEYEIIDINFTGLITYFIYFVVIFSLSVLFYYSYSILLSCKI</sequence>
<dbReference type="PANTHER" id="PTHR10983">
    <property type="entry name" value="1-ACYLGLYCEROL-3-PHOSPHATE ACYLTRANSFERASE-RELATED"/>
    <property type="match status" value="1"/>
</dbReference>
<dbReference type="GO" id="GO:0005783">
    <property type="term" value="C:endoplasmic reticulum"/>
    <property type="evidence" value="ECO:0007669"/>
    <property type="project" value="TreeGrafter"/>
</dbReference>
<keyword evidence="4" id="KW-1185">Reference proteome</keyword>
<dbReference type="OrthoDB" id="189226at2759"/>
<keyword evidence="1" id="KW-0812">Transmembrane</keyword>
<dbReference type="VEuPathDB" id="MicrosporidiaDB:TUBRATIS_16640"/>
<dbReference type="STRING" id="291195.A0A437AL74"/>
<gene>
    <name evidence="3" type="ORF">TUBRATIS_16640</name>
</gene>
<evidence type="ECO:0000256" key="1">
    <source>
        <dbReference type="SAM" id="Phobius"/>
    </source>
</evidence>
<dbReference type="SUPFAM" id="SSF69593">
    <property type="entry name" value="Glycerol-3-phosphate (1)-acyltransferase"/>
    <property type="match status" value="1"/>
</dbReference>
<reference evidence="3 4" key="1">
    <citation type="submission" date="2018-10" db="EMBL/GenBank/DDBJ databases">
        <title>Draft genome sequence of the microsporidian Tubulinosema ratisbonensis.</title>
        <authorList>
            <person name="Polonais V."/>
            <person name="Peyretaillade E."/>
            <person name="Niehus S."/>
            <person name="Wawrzyniak I."/>
            <person name="Franchet A."/>
            <person name="Gaspin C."/>
            <person name="Reichstadt M."/>
            <person name="Belser C."/>
            <person name="Labadie K."/>
            <person name="Delbac F."/>
            <person name="Ferrandon D."/>
        </authorList>
    </citation>
    <scope>NUCLEOTIDE SEQUENCE [LARGE SCALE GENOMIC DNA]</scope>
    <source>
        <strain evidence="3 4">Franzen</strain>
    </source>
</reference>
<feature type="transmembrane region" description="Helical" evidence="1">
    <location>
        <begin position="316"/>
        <end position="337"/>
    </location>
</feature>
<dbReference type="Pfam" id="PF01553">
    <property type="entry name" value="Acyltransferase"/>
    <property type="match status" value="1"/>
</dbReference>
<proteinExistence type="predicted"/>
<protein>
    <submittedName>
        <fullName evidence="3">Lysophospholipid acyltransferase</fullName>
    </submittedName>
</protein>
<feature type="domain" description="Phospholipid/glycerol acyltransferase" evidence="2">
    <location>
        <begin position="84"/>
        <end position="206"/>
    </location>
</feature>
<keyword evidence="1" id="KW-1133">Transmembrane helix</keyword>
<dbReference type="InterPro" id="IPR002123">
    <property type="entry name" value="Plipid/glycerol_acylTrfase"/>
</dbReference>
<feature type="transmembrane region" description="Helical" evidence="1">
    <location>
        <begin position="53"/>
        <end position="74"/>
    </location>
</feature>
<evidence type="ECO:0000259" key="2">
    <source>
        <dbReference type="SMART" id="SM00563"/>
    </source>
</evidence>
<keyword evidence="1" id="KW-0472">Membrane</keyword>
<comment type="caution">
    <text evidence="3">The sequence shown here is derived from an EMBL/GenBank/DDBJ whole genome shotgun (WGS) entry which is preliminary data.</text>
</comment>
<dbReference type="GO" id="GO:0036149">
    <property type="term" value="P:phosphatidylinositol acyl-chain remodeling"/>
    <property type="evidence" value="ECO:0007669"/>
    <property type="project" value="TreeGrafter"/>
</dbReference>
<keyword evidence="3" id="KW-0808">Transferase</keyword>
<dbReference type="GO" id="GO:0016746">
    <property type="term" value="F:acyltransferase activity"/>
    <property type="evidence" value="ECO:0007669"/>
    <property type="project" value="UniProtKB-KW"/>
</dbReference>
<keyword evidence="3" id="KW-0012">Acyltransferase</keyword>